<evidence type="ECO:0000259" key="2">
    <source>
        <dbReference type="Pfam" id="PF13810"/>
    </source>
</evidence>
<proteinExistence type="predicted"/>
<evidence type="ECO:0000313" key="4">
    <source>
        <dbReference type="Proteomes" id="UP001358417"/>
    </source>
</evidence>
<gene>
    <name evidence="3" type="ORF">LTR84_005497</name>
</gene>
<feature type="region of interest" description="Disordered" evidence="1">
    <location>
        <begin position="26"/>
        <end position="58"/>
    </location>
</feature>
<comment type="caution">
    <text evidence="3">The sequence shown here is derived from an EMBL/GenBank/DDBJ whole genome shotgun (WGS) entry which is preliminary data.</text>
</comment>
<dbReference type="AlphaFoldDB" id="A0AAV9N829"/>
<accession>A0AAV9N829</accession>
<reference evidence="3 4" key="1">
    <citation type="submission" date="2023-08" db="EMBL/GenBank/DDBJ databases">
        <title>Black Yeasts Isolated from many extreme environments.</title>
        <authorList>
            <person name="Coleine C."/>
            <person name="Stajich J.E."/>
            <person name="Selbmann L."/>
        </authorList>
    </citation>
    <scope>NUCLEOTIDE SEQUENCE [LARGE SCALE GENOMIC DNA]</scope>
    <source>
        <strain evidence="3 4">CCFEE 5792</strain>
    </source>
</reference>
<feature type="domain" description="DUF4185" evidence="2">
    <location>
        <begin position="128"/>
        <end position="420"/>
    </location>
</feature>
<keyword evidence="4" id="KW-1185">Reference proteome</keyword>
<evidence type="ECO:0000313" key="3">
    <source>
        <dbReference type="EMBL" id="KAK5049074.1"/>
    </source>
</evidence>
<dbReference type="EMBL" id="JAVRRD010000020">
    <property type="protein sequence ID" value="KAK5049074.1"/>
    <property type="molecule type" value="Genomic_DNA"/>
</dbReference>
<sequence length="432" mass="48860">MDRDKFSVQQIRPFRKRLSQWTGQKIKDWIEPQTGSTATTASDPETLKSTATGPKATSLEKHDNCFASQPSTDPDHHRLQFSAIPVANFSIDAYSDTGYPKDYPPNINVDCVEFLGNVQSSTTYVKRDLGFQGRLGDHILLSYGDTMYSDGNYSDKWRGMTSDSMAFATHNPLVVVDPVLNDDGYPPQFCPLMDDLNEDPAECALGITNVVEIGPNQGLIYFLLNHRPNGTNNLMGAGVATVQLKTNTYPPRPSIKRLGQYWWDATCEPWYGDICALRWGPHVYAYGHGGANNPWIYLTRVQHDEATNLECYEYWNGTEWQKDRLMTKTLGESESVFWQINQGQVVWSRYFGCLIFIYCDNWMNSKVLMKTSQRPEGPWSDPMTLYQATPLQEGSSIYAAVPHPYFDESGKTLVVTFTNHPNTVQAIRATFD</sequence>
<name>A0AAV9N829_9EURO</name>
<dbReference type="Pfam" id="PF13810">
    <property type="entry name" value="DUF4185"/>
    <property type="match status" value="1"/>
</dbReference>
<protein>
    <recommendedName>
        <fullName evidence="2">DUF4185 domain-containing protein</fullName>
    </recommendedName>
</protein>
<dbReference type="InterPro" id="IPR025442">
    <property type="entry name" value="DUF4185"/>
</dbReference>
<evidence type="ECO:0000256" key="1">
    <source>
        <dbReference type="SAM" id="MobiDB-lite"/>
    </source>
</evidence>
<dbReference type="GeneID" id="89973674"/>
<dbReference type="RefSeq" id="XP_064704279.1">
    <property type="nucleotide sequence ID" value="XM_064849065.1"/>
</dbReference>
<feature type="compositionally biased region" description="Polar residues" evidence="1">
    <location>
        <begin position="33"/>
        <end position="52"/>
    </location>
</feature>
<organism evidence="3 4">
    <name type="scientific">Exophiala bonariae</name>
    <dbReference type="NCBI Taxonomy" id="1690606"/>
    <lineage>
        <taxon>Eukaryota</taxon>
        <taxon>Fungi</taxon>
        <taxon>Dikarya</taxon>
        <taxon>Ascomycota</taxon>
        <taxon>Pezizomycotina</taxon>
        <taxon>Eurotiomycetes</taxon>
        <taxon>Chaetothyriomycetidae</taxon>
        <taxon>Chaetothyriales</taxon>
        <taxon>Herpotrichiellaceae</taxon>
        <taxon>Exophiala</taxon>
    </lineage>
</organism>
<dbReference type="Proteomes" id="UP001358417">
    <property type="component" value="Unassembled WGS sequence"/>
</dbReference>